<organism evidence="2 3">
    <name type="scientific">Ditylenchus destructor</name>
    <dbReference type="NCBI Taxonomy" id="166010"/>
    <lineage>
        <taxon>Eukaryota</taxon>
        <taxon>Metazoa</taxon>
        <taxon>Ecdysozoa</taxon>
        <taxon>Nematoda</taxon>
        <taxon>Chromadorea</taxon>
        <taxon>Rhabditida</taxon>
        <taxon>Tylenchina</taxon>
        <taxon>Tylenchomorpha</taxon>
        <taxon>Sphaerularioidea</taxon>
        <taxon>Anguinidae</taxon>
        <taxon>Anguininae</taxon>
        <taxon>Ditylenchus</taxon>
    </lineage>
</organism>
<protein>
    <submittedName>
        <fullName evidence="2">Serpentine type 7TM GPCR chemoreceptor srt domain-containing protein</fullName>
    </submittedName>
</protein>
<feature type="transmembrane region" description="Helical" evidence="1">
    <location>
        <begin position="34"/>
        <end position="58"/>
    </location>
</feature>
<comment type="caution">
    <text evidence="2">The sequence shown here is derived from an EMBL/GenBank/DDBJ whole genome shotgun (WGS) entry which is preliminary data.</text>
</comment>
<accession>A0AAD4MQC0</accession>
<dbReference type="SUPFAM" id="SSF81321">
    <property type="entry name" value="Family A G protein-coupled receptor-like"/>
    <property type="match status" value="1"/>
</dbReference>
<dbReference type="Gene3D" id="1.20.1070.10">
    <property type="entry name" value="Rhodopsin 7-helix transmembrane proteins"/>
    <property type="match status" value="1"/>
</dbReference>
<feature type="transmembrane region" description="Helical" evidence="1">
    <location>
        <begin position="70"/>
        <end position="92"/>
    </location>
</feature>
<evidence type="ECO:0000256" key="1">
    <source>
        <dbReference type="SAM" id="Phobius"/>
    </source>
</evidence>
<proteinExistence type="predicted"/>
<feature type="transmembrane region" description="Helical" evidence="1">
    <location>
        <begin position="274"/>
        <end position="296"/>
    </location>
</feature>
<feature type="transmembrane region" description="Helical" evidence="1">
    <location>
        <begin position="242"/>
        <end position="262"/>
    </location>
</feature>
<dbReference type="AlphaFoldDB" id="A0AAD4MQC0"/>
<dbReference type="PANTHER" id="PTHR23021">
    <property type="entry name" value="SERPENTINE RECEPTOR, CLASS T"/>
    <property type="match status" value="1"/>
</dbReference>
<feature type="transmembrane region" description="Helical" evidence="1">
    <location>
        <begin position="201"/>
        <end position="221"/>
    </location>
</feature>
<feature type="transmembrane region" description="Helical" evidence="1">
    <location>
        <begin position="104"/>
        <end position="127"/>
    </location>
</feature>
<keyword evidence="1" id="KW-0472">Membrane</keyword>
<dbReference type="Pfam" id="PF10321">
    <property type="entry name" value="7TM_GPCR_Srt"/>
    <property type="match status" value="1"/>
</dbReference>
<dbReference type="EMBL" id="JAKKPZ010000250">
    <property type="protein sequence ID" value="KAI1697788.1"/>
    <property type="molecule type" value="Genomic_DNA"/>
</dbReference>
<evidence type="ECO:0000313" key="3">
    <source>
        <dbReference type="Proteomes" id="UP001201812"/>
    </source>
</evidence>
<feature type="transmembrane region" description="Helical" evidence="1">
    <location>
        <begin position="148"/>
        <end position="181"/>
    </location>
</feature>
<evidence type="ECO:0000313" key="2">
    <source>
        <dbReference type="EMBL" id="KAI1697788.1"/>
    </source>
</evidence>
<dbReference type="InterPro" id="IPR019425">
    <property type="entry name" value="7TM_GPCR_serpentine_rcpt_Srt"/>
</dbReference>
<name>A0AAD4MQC0_9BILA</name>
<keyword evidence="3" id="KW-1185">Reference proteome</keyword>
<sequence>MDTYIYDRKAFELHYNCSFYDVDSIPLEKRQHIVMGWAFIILFSVTEILYIPCLFSMWKHLEQNSYKFMFVLGVIDVFTVWINGFFTGYFGITGTVFCTHPTFIFILGMIANFSWASESGTTLMLALNRCVEVLSPVWKARLYGGKRCWFWVALPFSYAIYSPFFTKTTAFSSILMSWFFNPHVGYYEDTDGTYFNLAHTIYNWFIAITLPSLYMTFFVLFTYKRLKMPDTSATYRRNKAQMLIFLQVSIITTANLFAASIFDYMQIAEITPAIIYLGQFMWFFSHATPPFIYWTLNKTIRNDCKRMLSRITGLKITVTVSTTTAKVSQFNRSTGRVTGSTSRVTDG</sequence>
<reference evidence="2" key="1">
    <citation type="submission" date="2022-01" db="EMBL/GenBank/DDBJ databases">
        <title>Genome Sequence Resource for Two Populations of Ditylenchus destructor, the Migratory Endoparasitic Phytonematode.</title>
        <authorList>
            <person name="Zhang H."/>
            <person name="Lin R."/>
            <person name="Xie B."/>
        </authorList>
    </citation>
    <scope>NUCLEOTIDE SEQUENCE</scope>
    <source>
        <strain evidence="2">BazhouSP</strain>
    </source>
</reference>
<gene>
    <name evidence="2" type="ORF">DdX_18299</name>
</gene>
<dbReference type="Proteomes" id="UP001201812">
    <property type="component" value="Unassembled WGS sequence"/>
</dbReference>
<keyword evidence="1" id="KW-0812">Transmembrane</keyword>
<dbReference type="PANTHER" id="PTHR23021:SF11">
    <property type="entry name" value="SERPENTINE RECEPTOR, CLASS T"/>
    <property type="match status" value="1"/>
</dbReference>
<keyword evidence="1" id="KW-1133">Transmembrane helix</keyword>